<proteinExistence type="predicted"/>
<dbReference type="OrthoDB" id="192847at2"/>
<organism evidence="1 2">
    <name type="scientific">Teichococcus oryzae</name>
    <dbReference type="NCBI Taxonomy" id="1608942"/>
    <lineage>
        <taxon>Bacteria</taxon>
        <taxon>Pseudomonadati</taxon>
        <taxon>Pseudomonadota</taxon>
        <taxon>Alphaproteobacteria</taxon>
        <taxon>Acetobacterales</taxon>
        <taxon>Roseomonadaceae</taxon>
        <taxon>Roseomonas</taxon>
    </lineage>
</organism>
<dbReference type="InterPro" id="IPR036953">
    <property type="entry name" value="GreA/GreB_C_sf"/>
</dbReference>
<evidence type="ECO:0000313" key="2">
    <source>
        <dbReference type="Proteomes" id="UP000322110"/>
    </source>
</evidence>
<name>A0A5B2TGE2_9PROT</name>
<dbReference type="AlphaFoldDB" id="A0A5B2TGE2"/>
<dbReference type="GO" id="GO:0003677">
    <property type="term" value="F:DNA binding"/>
    <property type="evidence" value="ECO:0007669"/>
    <property type="project" value="InterPro"/>
</dbReference>
<dbReference type="EMBL" id="VUKA01000005">
    <property type="protein sequence ID" value="KAA2212978.1"/>
    <property type="molecule type" value="Genomic_DNA"/>
</dbReference>
<dbReference type="RefSeq" id="WP_149812594.1">
    <property type="nucleotide sequence ID" value="NZ_VUKA01000005.1"/>
</dbReference>
<sequence length="194" mass="19850">MPFTISICAICHGAIAGPVEVCYACASATERLRAGDNPDAPVVLTSRDGAAIRRFAQLRLAAGDPLAWALREKLERSRIVPADAIDADIATLGSRIVFAVGDGWPEARVLVLPAEHAAAGWTLPVTTPRGMSLLGRAANSVMTVAGPGGRPERLRLLSIVHQPEAASLALAAASLAAAGRGRPPGPGAAGGMPQ</sequence>
<keyword evidence="2" id="KW-1185">Reference proteome</keyword>
<evidence type="ECO:0000313" key="1">
    <source>
        <dbReference type="EMBL" id="KAA2212978.1"/>
    </source>
</evidence>
<comment type="caution">
    <text evidence="1">The sequence shown here is derived from an EMBL/GenBank/DDBJ whole genome shotgun (WGS) entry which is preliminary data.</text>
</comment>
<protein>
    <submittedName>
        <fullName evidence="1">Uncharacterized protein</fullName>
    </submittedName>
</protein>
<dbReference type="Gene3D" id="3.10.50.30">
    <property type="entry name" value="Transcription elongation factor, GreA/GreB, C-terminal domain"/>
    <property type="match status" value="1"/>
</dbReference>
<dbReference type="SUPFAM" id="SSF54534">
    <property type="entry name" value="FKBP-like"/>
    <property type="match status" value="1"/>
</dbReference>
<accession>A0A5B2TGE2</accession>
<dbReference type="Proteomes" id="UP000322110">
    <property type="component" value="Unassembled WGS sequence"/>
</dbReference>
<gene>
    <name evidence="1" type="ORF">F0Q34_12715</name>
</gene>
<reference evidence="1 2" key="1">
    <citation type="journal article" date="2015" name="Int. J. Syst. Evol. Microbiol.">
        <title>Roseomonas oryzae sp. nov., isolated from paddy rhizosphere soil.</title>
        <authorList>
            <person name="Ramaprasad E.V."/>
            <person name="Sasikala Ch."/>
            <person name="Ramana Ch.V."/>
        </authorList>
    </citation>
    <scope>NUCLEOTIDE SEQUENCE [LARGE SCALE GENOMIC DNA]</scope>
    <source>
        <strain evidence="1 2">KCTC 42542</strain>
    </source>
</reference>
<dbReference type="GO" id="GO:0032784">
    <property type="term" value="P:regulation of DNA-templated transcription elongation"/>
    <property type="evidence" value="ECO:0007669"/>
    <property type="project" value="InterPro"/>
</dbReference>